<feature type="transmembrane region" description="Helical" evidence="1">
    <location>
        <begin position="42"/>
        <end position="72"/>
    </location>
</feature>
<keyword evidence="1" id="KW-0472">Membrane</keyword>
<evidence type="ECO:0000313" key="3">
    <source>
        <dbReference type="Proteomes" id="UP000002171"/>
    </source>
</evidence>
<evidence type="ECO:0008006" key="4">
    <source>
        <dbReference type="Google" id="ProtNLM"/>
    </source>
</evidence>
<organism evidence="2 3">
    <name type="scientific">Neptuniibacter caesariensis</name>
    <dbReference type="NCBI Taxonomy" id="207954"/>
    <lineage>
        <taxon>Bacteria</taxon>
        <taxon>Pseudomonadati</taxon>
        <taxon>Pseudomonadota</taxon>
        <taxon>Gammaproteobacteria</taxon>
        <taxon>Oceanospirillales</taxon>
        <taxon>Oceanospirillaceae</taxon>
        <taxon>Neptuniibacter</taxon>
    </lineage>
</organism>
<keyword evidence="1" id="KW-1133">Transmembrane helix</keyword>
<dbReference type="EMBL" id="AAOW01000031">
    <property type="protein sequence ID" value="EAR59835.1"/>
    <property type="molecule type" value="Genomic_DNA"/>
</dbReference>
<comment type="caution">
    <text evidence="2">The sequence shown here is derived from an EMBL/GenBank/DDBJ whole genome shotgun (WGS) entry which is preliminary data.</text>
</comment>
<dbReference type="AlphaFoldDB" id="A0A7U8C1M2"/>
<evidence type="ECO:0000256" key="1">
    <source>
        <dbReference type="SAM" id="Phobius"/>
    </source>
</evidence>
<evidence type="ECO:0000313" key="2">
    <source>
        <dbReference type="EMBL" id="EAR59835.1"/>
    </source>
</evidence>
<proteinExistence type="predicted"/>
<dbReference type="RefSeq" id="WP_007020185.1">
    <property type="nucleotide sequence ID" value="NZ_CH724125.1"/>
</dbReference>
<reference evidence="2 3" key="1">
    <citation type="submission" date="2006-02" db="EMBL/GenBank/DDBJ databases">
        <authorList>
            <person name="Pinhassi J."/>
            <person name="Pedros-Alio C."/>
            <person name="Ferriera S."/>
            <person name="Johnson J."/>
            <person name="Kravitz S."/>
            <person name="Halpern A."/>
            <person name="Remington K."/>
            <person name="Beeson K."/>
            <person name="Tran B."/>
            <person name="Rogers Y.-H."/>
            <person name="Friedman R."/>
            <person name="Venter J.C."/>
        </authorList>
    </citation>
    <scope>NUCLEOTIDE SEQUENCE [LARGE SCALE GENOMIC DNA]</scope>
    <source>
        <strain evidence="2 3">MED92</strain>
    </source>
</reference>
<dbReference type="Proteomes" id="UP000002171">
    <property type="component" value="Unassembled WGS sequence"/>
</dbReference>
<gene>
    <name evidence="2" type="ORF">MED92_12646</name>
</gene>
<keyword evidence="3" id="KW-1185">Reference proteome</keyword>
<accession>A0A7U8C1M2</accession>
<keyword evidence="1" id="KW-0812">Transmembrane</keyword>
<protein>
    <recommendedName>
        <fullName evidence="4">SMODS and SLOG-associating 2TM effector domain-containing protein</fullName>
    </recommendedName>
</protein>
<sequence length="131" mass="15114">MSQLLSAEDKFDIQQNFRRYMRLKDSHESATDSYKNAKANRIWIAGIVLMLFALASDFFLGAAAGLFGVYFYNVITSWLDANSTDESLEELDRWFSAKRLKFEGRILYFKHDDLLENPLDPFSEGCYATAE</sequence>
<dbReference type="OrthoDB" id="6089249at2"/>
<name>A0A7U8C1M2_NEPCE</name>